<name>A0ABR3MKS5_9TELE</name>
<gene>
    <name evidence="1" type="ORF">QQF64_003146</name>
</gene>
<proteinExistence type="predicted"/>
<organism evidence="1 2">
    <name type="scientific">Cirrhinus molitorella</name>
    <name type="common">mud carp</name>
    <dbReference type="NCBI Taxonomy" id="172907"/>
    <lineage>
        <taxon>Eukaryota</taxon>
        <taxon>Metazoa</taxon>
        <taxon>Chordata</taxon>
        <taxon>Craniata</taxon>
        <taxon>Vertebrata</taxon>
        <taxon>Euteleostomi</taxon>
        <taxon>Actinopterygii</taxon>
        <taxon>Neopterygii</taxon>
        <taxon>Teleostei</taxon>
        <taxon>Ostariophysi</taxon>
        <taxon>Cypriniformes</taxon>
        <taxon>Cyprinidae</taxon>
        <taxon>Labeoninae</taxon>
        <taxon>Labeonini</taxon>
        <taxon>Cirrhinus</taxon>
    </lineage>
</organism>
<protein>
    <submittedName>
        <fullName evidence="1">Uncharacterized protein</fullName>
    </submittedName>
</protein>
<evidence type="ECO:0000313" key="1">
    <source>
        <dbReference type="EMBL" id="KAL1265119.1"/>
    </source>
</evidence>
<keyword evidence="2" id="KW-1185">Reference proteome</keyword>
<reference evidence="1 2" key="1">
    <citation type="submission" date="2023-09" db="EMBL/GenBank/DDBJ databases">
        <authorList>
            <person name="Wang M."/>
        </authorList>
    </citation>
    <scope>NUCLEOTIDE SEQUENCE [LARGE SCALE GENOMIC DNA]</scope>
    <source>
        <strain evidence="1">GT-2023</strain>
        <tissue evidence="1">Liver</tissue>
    </source>
</reference>
<sequence length="90" mass="10042">MSEIPPFFSAFLHHSKTSIICTHPFSKLSLSLTSINDRQTSKKKRTLMTERTEGWRKQLKGTADGWRGVKHDEQGAAAVLLFSQLLGVVG</sequence>
<accession>A0ABR3MKS5</accession>
<evidence type="ECO:0000313" key="2">
    <source>
        <dbReference type="Proteomes" id="UP001558613"/>
    </source>
</evidence>
<dbReference type="EMBL" id="JAYMGO010000011">
    <property type="protein sequence ID" value="KAL1265119.1"/>
    <property type="molecule type" value="Genomic_DNA"/>
</dbReference>
<comment type="caution">
    <text evidence="1">The sequence shown here is derived from an EMBL/GenBank/DDBJ whole genome shotgun (WGS) entry which is preliminary data.</text>
</comment>
<dbReference type="Proteomes" id="UP001558613">
    <property type="component" value="Unassembled WGS sequence"/>
</dbReference>